<keyword evidence="1" id="KW-0677">Repeat</keyword>
<evidence type="ECO:0000256" key="3">
    <source>
        <dbReference type="PROSITE-ProRule" id="PRU00339"/>
    </source>
</evidence>
<dbReference type="Pfam" id="PF13424">
    <property type="entry name" value="TPR_12"/>
    <property type="match status" value="1"/>
</dbReference>
<gene>
    <name evidence="6" type="ORF">B0F90DRAFT_1815876</name>
</gene>
<keyword evidence="2 3" id="KW-0802">TPR repeat</keyword>
<feature type="repeat" description="TPR" evidence="3">
    <location>
        <begin position="721"/>
        <end position="754"/>
    </location>
</feature>
<keyword evidence="7" id="KW-1185">Reference proteome</keyword>
<dbReference type="Gene3D" id="1.25.40.10">
    <property type="entry name" value="Tetratricopeptide repeat domain"/>
    <property type="match status" value="2"/>
</dbReference>
<evidence type="ECO:0000313" key="7">
    <source>
        <dbReference type="Proteomes" id="UP001203297"/>
    </source>
</evidence>
<feature type="domain" description="Novel STAND NTPase 1" evidence="5">
    <location>
        <begin position="220"/>
        <end position="366"/>
    </location>
</feature>
<name>A0AAD4M632_9AGAM</name>
<feature type="repeat" description="TPR" evidence="3">
    <location>
        <begin position="681"/>
        <end position="714"/>
    </location>
</feature>
<dbReference type="Proteomes" id="UP001203297">
    <property type="component" value="Unassembled WGS sequence"/>
</dbReference>
<feature type="repeat" description="TPR" evidence="3">
    <location>
        <begin position="801"/>
        <end position="834"/>
    </location>
</feature>
<evidence type="ECO:0000259" key="5">
    <source>
        <dbReference type="Pfam" id="PF20703"/>
    </source>
</evidence>
<evidence type="ECO:0000256" key="2">
    <source>
        <dbReference type="ARBA" id="ARBA00022803"/>
    </source>
</evidence>
<feature type="repeat" description="TPR" evidence="3">
    <location>
        <begin position="761"/>
        <end position="794"/>
    </location>
</feature>
<dbReference type="SUPFAM" id="SSF52540">
    <property type="entry name" value="P-loop containing nucleoside triphosphate hydrolases"/>
    <property type="match status" value="1"/>
</dbReference>
<dbReference type="PANTHER" id="PTHR45641">
    <property type="entry name" value="TETRATRICOPEPTIDE REPEAT PROTEIN (AFU_ORTHOLOGUE AFUA_6G03870)"/>
    <property type="match status" value="1"/>
</dbReference>
<dbReference type="CDD" id="cd21037">
    <property type="entry name" value="MLKL_NTD"/>
    <property type="match status" value="1"/>
</dbReference>
<dbReference type="InterPro" id="IPR041617">
    <property type="entry name" value="TPR_MalT"/>
</dbReference>
<comment type="caution">
    <text evidence="6">The sequence shown here is derived from an EMBL/GenBank/DDBJ whole genome shotgun (WGS) entry which is preliminary data.</text>
</comment>
<dbReference type="PANTHER" id="PTHR45641:SF19">
    <property type="entry name" value="NEPHROCYSTIN-3"/>
    <property type="match status" value="1"/>
</dbReference>
<feature type="domain" description="MalT-like TPR region" evidence="4">
    <location>
        <begin position="643"/>
        <end position="791"/>
    </location>
</feature>
<protein>
    <submittedName>
        <fullName evidence="6">Uncharacterized protein</fullName>
    </submittedName>
</protein>
<dbReference type="Pfam" id="PF20703">
    <property type="entry name" value="nSTAND1"/>
    <property type="match status" value="1"/>
</dbReference>
<dbReference type="InterPro" id="IPR027417">
    <property type="entry name" value="P-loop_NTPase"/>
</dbReference>
<dbReference type="InterPro" id="IPR019734">
    <property type="entry name" value="TPR_rpt"/>
</dbReference>
<dbReference type="EMBL" id="WTXG01000008">
    <property type="protein sequence ID" value="KAI0303560.1"/>
    <property type="molecule type" value="Genomic_DNA"/>
</dbReference>
<proteinExistence type="predicted"/>
<dbReference type="Pfam" id="PF17874">
    <property type="entry name" value="TPR_MalT"/>
    <property type="match status" value="1"/>
</dbReference>
<dbReference type="PROSITE" id="PS50005">
    <property type="entry name" value="TPR"/>
    <property type="match status" value="4"/>
</dbReference>
<evidence type="ECO:0000259" key="4">
    <source>
        <dbReference type="Pfam" id="PF17874"/>
    </source>
</evidence>
<evidence type="ECO:0000313" key="6">
    <source>
        <dbReference type="EMBL" id="KAI0303560.1"/>
    </source>
</evidence>
<organism evidence="6 7">
    <name type="scientific">Multifurca ochricompacta</name>
    <dbReference type="NCBI Taxonomy" id="376703"/>
    <lineage>
        <taxon>Eukaryota</taxon>
        <taxon>Fungi</taxon>
        <taxon>Dikarya</taxon>
        <taxon>Basidiomycota</taxon>
        <taxon>Agaricomycotina</taxon>
        <taxon>Agaricomycetes</taxon>
        <taxon>Russulales</taxon>
        <taxon>Russulaceae</taxon>
        <taxon>Multifurca</taxon>
    </lineage>
</organism>
<sequence length="940" mass="105046">MQSKSFSFRKAISGFFHTSSHTDHSAVPASNIDPTSSEPISGRVDVAIGAVETSLAALKEVSSLAGKIPYISPIAGILLQALKMRDEVKVYTEEWGVVMQKLANVGSVVVDVGEMCRMHDLKEDELPPTLRAILCSLQTDLDEIVSSLQECAEVKGIKKVLLRADMLRKVKLYDGKLSNVLQVFQARLSLTILTQSIQERKIFMTSSPGPTPEITSMPSKPQIFFGRDTELAQIIHMIFTNIGSHATHIAILGPGGHGKTTLANAVLTHDRVQEHFGRARFFIPCESIFSSGALLVELAKSLGVFKSGSDASWSHIHSALVAKECILCLDNFESPWDQDSDTKHSVEQLLSRITELQSVTVLITMRGTERPARTHWTKPALLPLQTLSHDAGRQIWQEISDNYDESAEELIKAVDYVPLAIDLLAHLSQVTPPSLLWREWCKKQTGILQRGQAHKLLNVEYSIQLSIDSGRMRANPSAKDLLGVLSMLPDGIHMKQLGKFEDILIEVDIPSGLHVLLQCSLITMSGERYQTHPIIRHFCNKQGFMSPRHEASLKEFYITLASSYHQEGHNYDEMVLEVNNTKAMLFGLLESNYADHSKVVKAIINFTIFHQSIGDLSDRLISQTIGFVQKKNGATSLLVQCLQAWGNLYQFSGNMKSAKDKMQEAESLCMSSSSHNTLLHVMVLLELGKIYEMENALNEAQVAYEKALEIQRTSDDVLVEGNCHYGLGRIYHALGKLNEAEASLKRALELHQAGGGVLHQGNDYCLLGHTYTDQSKFDKAEQCFKKALEFHKIANNALWQGNDHGRLGDIYFRLKRFSEAEASYQKALELHKSVNYPYGQGQNNQRLGKLYVEINKLDLAEASFQSSLNYYEAAQNSLGQAYALHGVGMALMKRSEFEEAKRTLEKARTIFKEEKHAEWEEFTQQCLNDVISKMGHTTKK</sequence>
<dbReference type="InterPro" id="IPR059179">
    <property type="entry name" value="MLKL-like_MCAfunc"/>
</dbReference>
<reference evidence="6" key="1">
    <citation type="journal article" date="2022" name="New Phytol.">
        <title>Evolutionary transition to the ectomycorrhizal habit in the genomes of a hyperdiverse lineage of mushroom-forming fungi.</title>
        <authorList>
            <person name="Looney B."/>
            <person name="Miyauchi S."/>
            <person name="Morin E."/>
            <person name="Drula E."/>
            <person name="Courty P.E."/>
            <person name="Kohler A."/>
            <person name="Kuo A."/>
            <person name="LaButti K."/>
            <person name="Pangilinan J."/>
            <person name="Lipzen A."/>
            <person name="Riley R."/>
            <person name="Andreopoulos W."/>
            <person name="He G."/>
            <person name="Johnson J."/>
            <person name="Nolan M."/>
            <person name="Tritt A."/>
            <person name="Barry K.W."/>
            <person name="Grigoriev I.V."/>
            <person name="Nagy L.G."/>
            <person name="Hibbett D."/>
            <person name="Henrissat B."/>
            <person name="Matheny P.B."/>
            <person name="Labbe J."/>
            <person name="Martin F.M."/>
        </authorList>
    </citation>
    <scope>NUCLEOTIDE SEQUENCE</scope>
    <source>
        <strain evidence="6">BPL690</strain>
    </source>
</reference>
<evidence type="ECO:0000256" key="1">
    <source>
        <dbReference type="ARBA" id="ARBA00022737"/>
    </source>
</evidence>
<dbReference type="InterPro" id="IPR049052">
    <property type="entry name" value="nSTAND1"/>
</dbReference>
<dbReference type="SUPFAM" id="SSF48452">
    <property type="entry name" value="TPR-like"/>
    <property type="match status" value="2"/>
</dbReference>
<dbReference type="SMART" id="SM00028">
    <property type="entry name" value="TPR"/>
    <property type="match status" value="5"/>
</dbReference>
<dbReference type="Gene3D" id="3.40.50.300">
    <property type="entry name" value="P-loop containing nucleotide triphosphate hydrolases"/>
    <property type="match status" value="1"/>
</dbReference>
<accession>A0AAD4M632</accession>
<dbReference type="InterPro" id="IPR011990">
    <property type="entry name" value="TPR-like_helical_dom_sf"/>
</dbReference>
<dbReference type="AlphaFoldDB" id="A0AAD4M632"/>